<dbReference type="Pfam" id="PF13727">
    <property type="entry name" value="CoA_binding_3"/>
    <property type="match status" value="1"/>
</dbReference>
<reference evidence="3 4" key="2">
    <citation type="submission" date="2020-08" db="EMBL/GenBank/DDBJ databases">
        <title>Listeria ohnekaius sp. nov. and Listeria portnoyii sp. nov. isolated from non-agricultural and natural environments.</title>
        <authorList>
            <person name="Weller D."/>
            <person name="Belias A.M."/>
            <person name="Liao J."/>
            <person name="Guo S."/>
            <person name="Orsi R.H."/>
            <person name="Wiedmann M."/>
        </authorList>
    </citation>
    <scope>NUCLEOTIDE SEQUENCE [LARGE SCALE GENOMIC DNA]</scope>
    <source>
        <strain evidence="3 4">FSL W9-0585</strain>
    </source>
</reference>
<dbReference type="InterPro" id="IPR051203">
    <property type="entry name" value="Polysaccharide_Synthase-Rel"/>
</dbReference>
<sequence>MKMMRTLIIGAGAGGKFVIEQLQTTKNSRYQPVVILDDASHKVGLDLYGIPVKGNLADLSKAITNEDIKHVILAIPTLDTMTQSKIIDELRDYDVTLFVLPSVFSTRESQKVAIPELDYKDLIQDRSEFQLDYNDIKRKIRQKTVLITGAGGSIGSEIAHQIFNCQPEKIILLGHGEGSIYQIDSELQQEKMIKSYDVEIVPVIADIRDELRMTQVFKQHKPHIVYQAAAHKHVPLMENNIYEAVKNNIIGTYNVIQASKQNAAEEFVMVSTDKAVNPRNIMGASKRLAEKLTLENDMTSRTVCNVVRFGNVLGSRGSVFPKLWAQIHQGVPLTITNPEMKRYFMTIPEASKLVISASMLKRKNAIFVLDMGEQLGLSGMVDQLIELSGKNKRDISIKYVGVRPGEKMEEELFNQEELSSKVTDKMYEGNYYTSIAELDSIKHLMETYTTIEHETLRSLLLTLANTHNALQETM</sequence>
<dbReference type="InterPro" id="IPR003869">
    <property type="entry name" value="Polysac_CapD-like"/>
</dbReference>
<dbReference type="PANTHER" id="PTHR43318:SF1">
    <property type="entry name" value="POLYSACCHARIDE BIOSYNTHESIS PROTEIN EPSC-RELATED"/>
    <property type="match status" value="1"/>
</dbReference>
<dbReference type="AlphaFoldDB" id="A0A7W1YHD4"/>
<dbReference type="Pfam" id="PF02719">
    <property type="entry name" value="Polysacc_synt_2"/>
    <property type="match status" value="1"/>
</dbReference>
<evidence type="ECO:0000259" key="2">
    <source>
        <dbReference type="Pfam" id="PF02719"/>
    </source>
</evidence>
<evidence type="ECO:0000256" key="1">
    <source>
        <dbReference type="ARBA" id="ARBA00007430"/>
    </source>
</evidence>
<comment type="caution">
    <text evidence="3">The sequence shown here is derived from an EMBL/GenBank/DDBJ whole genome shotgun (WGS) entry which is preliminary data.</text>
</comment>
<dbReference type="PANTHER" id="PTHR43318">
    <property type="entry name" value="UDP-N-ACETYLGLUCOSAMINE 4,6-DEHYDRATASE"/>
    <property type="match status" value="1"/>
</dbReference>
<dbReference type="InterPro" id="IPR036291">
    <property type="entry name" value="NAD(P)-bd_dom_sf"/>
</dbReference>
<comment type="similarity">
    <text evidence="1">Belongs to the polysaccharide synthase family.</text>
</comment>
<dbReference type="RefSeq" id="WP_181677681.1">
    <property type="nucleotide sequence ID" value="NZ_JABJVM010000021.1"/>
</dbReference>
<dbReference type="Proteomes" id="UP000548787">
    <property type="component" value="Unassembled WGS sequence"/>
</dbReference>
<accession>A0A7W1YHD4</accession>
<proteinExistence type="inferred from homology"/>
<keyword evidence="4" id="KW-1185">Reference proteome</keyword>
<name>A0A7W1YHD4_9LIST</name>
<dbReference type="EMBL" id="JABJVM010000021">
    <property type="protein sequence ID" value="MBA3927601.1"/>
    <property type="molecule type" value="Genomic_DNA"/>
</dbReference>
<reference evidence="3 4" key="1">
    <citation type="submission" date="2020-05" db="EMBL/GenBank/DDBJ databases">
        <authorList>
            <person name="Carlin C.R."/>
        </authorList>
    </citation>
    <scope>NUCLEOTIDE SEQUENCE [LARGE SCALE GENOMIC DNA]</scope>
    <source>
        <strain evidence="3 4">FSL W9-0585</strain>
    </source>
</reference>
<protein>
    <submittedName>
        <fullName evidence="3">Polysaccharide biosynthesis protein</fullName>
    </submittedName>
</protein>
<feature type="domain" description="Polysaccharide biosynthesis protein CapD-like" evidence="2">
    <location>
        <begin position="145"/>
        <end position="424"/>
    </location>
</feature>
<gene>
    <name evidence="3" type="ORF">HPK16_14780</name>
</gene>
<dbReference type="SUPFAM" id="SSF51735">
    <property type="entry name" value="NAD(P)-binding Rossmann-fold domains"/>
    <property type="match status" value="2"/>
</dbReference>
<evidence type="ECO:0000313" key="3">
    <source>
        <dbReference type="EMBL" id="MBA3927601.1"/>
    </source>
</evidence>
<evidence type="ECO:0000313" key="4">
    <source>
        <dbReference type="Proteomes" id="UP000548787"/>
    </source>
</evidence>
<organism evidence="3 4">
    <name type="scientific">Listeria rustica</name>
    <dbReference type="NCBI Taxonomy" id="2713503"/>
    <lineage>
        <taxon>Bacteria</taxon>
        <taxon>Bacillati</taxon>
        <taxon>Bacillota</taxon>
        <taxon>Bacilli</taxon>
        <taxon>Bacillales</taxon>
        <taxon>Listeriaceae</taxon>
        <taxon>Listeria</taxon>
    </lineage>
</organism>
<dbReference type="Gene3D" id="3.40.50.720">
    <property type="entry name" value="NAD(P)-binding Rossmann-like Domain"/>
    <property type="match status" value="2"/>
</dbReference>
<dbReference type="CDD" id="cd05237">
    <property type="entry name" value="UDP_invert_4-6DH_SDR_e"/>
    <property type="match status" value="1"/>
</dbReference>